<evidence type="ECO:0000313" key="2">
    <source>
        <dbReference type="EMBL" id="SVA75460.1"/>
    </source>
</evidence>
<feature type="region of interest" description="Disordered" evidence="1">
    <location>
        <begin position="1"/>
        <end position="39"/>
    </location>
</feature>
<organism evidence="2">
    <name type="scientific">marine metagenome</name>
    <dbReference type="NCBI Taxonomy" id="408172"/>
    <lineage>
        <taxon>unclassified sequences</taxon>
        <taxon>metagenomes</taxon>
        <taxon>ecological metagenomes</taxon>
    </lineage>
</organism>
<proteinExistence type="predicted"/>
<accession>A0A381YEY9</accession>
<reference evidence="2" key="1">
    <citation type="submission" date="2018-05" db="EMBL/GenBank/DDBJ databases">
        <authorList>
            <person name="Lanie J.A."/>
            <person name="Ng W.-L."/>
            <person name="Kazmierczak K.M."/>
            <person name="Andrzejewski T.M."/>
            <person name="Davidsen T.M."/>
            <person name="Wayne K.J."/>
            <person name="Tettelin H."/>
            <person name="Glass J.I."/>
            <person name="Rusch D."/>
            <person name="Podicherti R."/>
            <person name="Tsui H.-C.T."/>
            <person name="Winkler M.E."/>
        </authorList>
    </citation>
    <scope>NUCLEOTIDE SEQUENCE</scope>
</reference>
<name>A0A381YEY9_9ZZZZ</name>
<dbReference type="AlphaFoldDB" id="A0A381YEY9"/>
<feature type="compositionally biased region" description="Polar residues" evidence="1">
    <location>
        <begin position="20"/>
        <end position="31"/>
    </location>
</feature>
<gene>
    <name evidence="2" type="ORF">METZ01_LOCUS128314</name>
</gene>
<protein>
    <submittedName>
        <fullName evidence="2">Uncharacterized protein</fullName>
    </submittedName>
</protein>
<dbReference type="EMBL" id="UINC01018053">
    <property type="protein sequence ID" value="SVA75460.1"/>
    <property type="molecule type" value="Genomic_DNA"/>
</dbReference>
<evidence type="ECO:0000256" key="1">
    <source>
        <dbReference type="SAM" id="MobiDB-lite"/>
    </source>
</evidence>
<sequence>MVPKAGLEPARLAPPPPQDGVSTSSTTSAKTLPSVIHKA</sequence>